<name>A0A8J2JWG0_9HEXA</name>
<feature type="compositionally biased region" description="Basic and acidic residues" evidence="2">
    <location>
        <begin position="668"/>
        <end position="692"/>
    </location>
</feature>
<dbReference type="GO" id="GO:0048812">
    <property type="term" value="P:neuron projection morphogenesis"/>
    <property type="evidence" value="ECO:0007669"/>
    <property type="project" value="TreeGrafter"/>
</dbReference>
<dbReference type="GO" id="GO:2001224">
    <property type="term" value="P:positive regulation of neuron migration"/>
    <property type="evidence" value="ECO:0007669"/>
    <property type="project" value="TreeGrafter"/>
</dbReference>
<evidence type="ECO:0000313" key="4">
    <source>
        <dbReference type="Proteomes" id="UP000708208"/>
    </source>
</evidence>
<dbReference type="Proteomes" id="UP000708208">
    <property type="component" value="Unassembled WGS sequence"/>
</dbReference>
<evidence type="ECO:0000313" key="3">
    <source>
        <dbReference type="EMBL" id="CAG7710006.1"/>
    </source>
</evidence>
<feature type="compositionally biased region" description="Polar residues" evidence="2">
    <location>
        <begin position="202"/>
        <end position="225"/>
    </location>
</feature>
<feature type="coiled-coil region" evidence="1">
    <location>
        <begin position="334"/>
        <end position="496"/>
    </location>
</feature>
<dbReference type="GO" id="GO:0005737">
    <property type="term" value="C:cytoplasm"/>
    <property type="evidence" value="ECO:0007669"/>
    <property type="project" value="TreeGrafter"/>
</dbReference>
<evidence type="ECO:0000256" key="2">
    <source>
        <dbReference type="SAM" id="MobiDB-lite"/>
    </source>
</evidence>
<reference evidence="3" key="1">
    <citation type="submission" date="2021-06" db="EMBL/GenBank/DDBJ databases">
        <authorList>
            <person name="Hodson N. C."/>
            <person name="Mongue J. A."/>
            <person name="Jaron S. K."/>
        </authorList>
    </citation>
    <scope>NUCLEOTIDE SEQUENCE</scope>
</reference>
<accession>A0A8J2JWG0</accession>
<feature type="compositionally biased region" description="Basic and acidic residues" evidence="2">
    <location>
        <begin position="572"/>
        <end position="582"/>
    </location>
</feature>
<feature type="compositionally biased region" description="Polar residues" evidence="2">
    <location>
        <begin position="631"/>
        <end position="653"/>
    </location>
</feature>
<feature type="compositionally biased region" description="Polar residues" evidence="2">
    <location>
        <begin position="81"/>
        <end position="103"/>
    </location>
</feature>
<dbReference type="EMBL" id="CAJVCH010031597">
    <property type="protein sequence ID" value="CAG7710006.1"/>
    <property type="molecule type" value="Genomic_DNA"/>
</dbReference>
<dbReference type="GO" id="GO:0031252">
    <property type="term" value="C:cell leading edge"/>
    <property type="evidence" value="ECO:0007669"/>
    <property type="project" value="TreeGrafter"/>
</dbReference>
<dbReference type="OrthoDB" id="6429491at2759"/>
<comment type="caution">
    <text evidence="3">The sequence shown here is derived from an EMBL/GenBank/DDBJ whole genome shotgun (WGS) entry which is preliminary data.</text>
</comment>
<dbReference type="PANTHER" id="PTHR46606:SF5">
    <property type="entry name" value="SHOOTIN-1"/>
    <property type="match status" value="1"/>
</dbReference>
<keyword evidence="1" id="KW-0175">Coiled coil</keyword>
<dbReference type="PANTHER" id="PTHR46606">
    <property type="entry name" value="SHOOTIN-1"/>
    <property type="match status" value="1"/>
</dbReference>
<evidence type="ECO:0000256" key="1">
    <source>
        <dbReference type="SAM" id="Coils"/>
    </source>
</evidence>
<gene>
    <name evidence="3" type="ORF">AFUS01_LOCUS4983</name>
</gene>
<feature type="region of interest" description="Disordered" evidence="2">
    <location>
        <begin position="147"/>
        <end position="247"/>
    </location>
</feature>
<dbReference type="AlphaFoldDB" id="A0A8J2JWG0"/>
<organism evidence="3 4">
    <name type="scientific">Allacma fusca</name>
    <dbReference type="NCBI Taxonomy" id="39272"/>
    <lineage>
        <taxon>Eukaryota</taxon>
        <taxon>Metazoa</taxon>
        <taxon>Ecdysozoa</taxon>
        <taxon>Arthropoda</taxon>
        <taxon>Hexapoda</taxon>
        <taxon>Collembola</taxon>
        <taxon>Symphypleona</taxon>
        <taxon>Sminthuridae</taxon>
        <taxon>Allacma</taxon>
    </lineage>
</organism>
<feature type="region of interest" description="Disordered" evidence="2">
    <location>
        <begin position="572"/>
        <end position="692"/>
    </location>
</feature>
<protein>
    <recommendedName>
        <fullName evidence="5">Shootin-1</fullName>
    </recommendedName>
</protein>
<keyword evidence="4" id="KW-1185">Reference proteome</keyword>
<dbReference type="InterPro" id="IPR024849">
    <property type="entry name" value="Shootin-1"/>
</dbReference>
<feature type="compositionally biased region" description="Pro residues" evidence="2">
    <location>
        <begin position="587"/>
        <end position="612"/>
    </location>
</feature>
<feature type="region of interest" description="Disordered" evidence="2">
    <location>
        <begin position="77"/>
        <end position="106"/>
    </location>
</feature>
<proteinExistence type="predicted"/>
<sequence length="709" mass="79531">MCKSQNVRRNSTYLPIQILGYLWRVFQNQSSENLTSGSYHLSKVDGETRTSSSSCVKFSNGAPSTTNIISNGDLFRGVKSPTPQSTSIVNHSPAKQPQPNQPTDKPDLTTIMSNKKTSLSINLTTQSDLNGNSNTTGNSVNHYNGIVSRGQNNTVSATTDREYITSPSSTKPGLQCKPRPRSPTKTLSSIPKPTASVPVTLPNATGTSGSRGALWNSNGLGNRNGSTTPTSPSSSTFTNRGEVSKAPNAEIDWKDKFEESEKKRLHIVMLAQKATRDYEELRRRYHDSCTEREKMVKKLEGSTVQLDSLRKASEAAYDEYYKLKKKYDNENFAKAEALTRVDQYNKENRRLKRQSALMMQQLTDQNFAIEEEAEEAESAENDKEISYLRKRIQDLEGKIVELESELEKTKLTEFETQESVMLMNDAVYSSKSETTKLRDHIRKLEQENRKLHDALDDAVVELDNVKGRDVLDQDKLRTAEAELRRVRTEKNILARQSLVFMSDAMDDRLLDALAQIGDLQTAIEDQKNSFRKDMDDLRKLLSEKEAQEETAKIKTEAAMKALEDEAKMLRERAEEAERKLEELPVVETPPPPPPPPPMPMLGLNAPPPPPLPSSLNSSLSSQLKNLKKTTETNSCPDDTSPDGSKSAMPSNPQIDDVVSQIKKGIKLRPMDKTLSRKPTELQDKPAQESHAVEEMRAILNNLKRTRRQF</sequence>
<evidence type="ECO:0008006" key="5">
    <source>
        <dbReference type="Google" id="ProtNLM"/>
    </source>
</evidence>
<dbReference type="GO" id="GO:0044295">
    <property type="term" value="C:axonal growth cone"/>
    <property type="evidence" value="ECO:0007669"/>
    <property type="project" value="TreeGrafter"/>
</dbReference>
<feature type="compositionally biased region" description="Polar residues" evidence="2">
    <location>
        <begin position="149"/>
        <end position="158"/>
    </location>
</feature>
<feature type="compositionally biased region" description="Low complexity" evidence="2">
    <location>
        <begin position="226"/>
        <end position="238"/>
    </location>
</feature>